<dbReference type="Proteomes" id="UP000001814">
    <property type="component" value="Segment"/>
</dbReference>
<feature type="repeat" description="ANK" evidence="1">
    <location>
        <begin position="36"/>
        <end position="68"/>
    </location>
</feature>
<protein>
    <submittedName>
        <fullName evidence="3">Ankyrin-like protein</fullName>
    </submittedName>
    <submittedName>
        <fullName evidence="6">B10L protein</fullName>
    </submittedName>
    <submittedName>
        <fullName evidence="2">B11L</fullName>
    </submittedName>
</protein>
<dbReference type="SUPFAM" id="SSF48403">
    <property type="entry name" value="Ankyrin repeat"/>
    <property type="match status" value="1"/>
</dbReference>
<accession>Q89071</accession>
<dbReference type="EMBL" id="DQ441447">
    <property type="protein sequence ID" value="ABF28993.1"/>
    <property type="molecule type" value="Genomic_DNA"/>
</dbReference>
<evidence type="ECO:0000313" key="4">
    <source>
        <dbReference type="EMBL" id="ABF26387.1"/>
    </source>
</evidence>
<dbReference type="EMBL" id="DQ441434">
    <property type="protein sequence ID" value="ABF26387.1"/>
    <property type="molecule type" value="Genomic_DNA"/>
</dbReference>
<name>Q89071_VARV</name>
<evidence type="ECO:0000256" key="1">
    <source>
        <dbReference type="PROSITE-ProRule" id="PRU00023"/>
    </source>
</evidence>
<keyword evidence="1" id="KW-0040">ANK repeat</keyword>
<evidence type="ECO:0000313" key="7">
    <source>
        <dbReference type="Proteomes" id="UP000001814"/>
    </source>
</evidence>
<sequence>MPLFPVCVHNNHDEDVLSILKLCKPYIDDINKIDTRGRSILYYCVYYHNTILVEWLVDNGVDINIATKCDYTCIGIGICIILAYGCIPEIAKLYIQILECILSRLPTIECIKSTVENIKRRYYVYIYNKSLIEMCIRYFILVNYKYTCDTYSSYIEYITECKKKLLICVKLK</sequence>
<dbReference type="EMBL" id="DQ441419">
    <property type="protein sequence ID" value="ABF23377.1"/>
    <property type="molecule type" value="Genomic_DNA"/>
</dbReference>
<dbReference type="EMBL" id="Y16780">
    <property type="protein sequence ID" value="CAB54605.1"/>
    <property type="molecule type" value="Genomic_DNA"/>
</dbReference>
<evidence type="ECO:0000313" key="3">
    <source>
        <dbReference type="EMBL" id="ABF23377.1"/>
    </source>
</evidence>
<dbReference type="Proteomes" id="UP000160505">
    <property type="component" value="Segment"/>
</dbReference>
<proteinExistence type="predicted"/>
<evidence type="ECO:0000313" key="8">
    <source>
        <dbReference type="Proteomes" id="UP000111493"/>
    </source>
</evidence>
<dbReference type="Proteomes" id="UP000112873">
    <property type="component" value="Segment"/>
</dbReference>
<evidence type="ECO:0000313" key="5">
    <source>
        <dbReference type="EMBL" id="ABF28993.1"/>
    </source>
</evidence>
<reference evidence="6 8" key="2">
    <citation type="submission" date="1998-03" db="EMBL/GenBank/DDBJ databases">
        <title>Analysis of the complete coding sequence of DNA of alastrim variola minor virus strain Garcia-1966.</title>
        <authorList>
            <person name="Shchelkunov S.N."/>
            <person name="Totmenin A.V."/>
            <person name="Gutorov V.V."/>
            <person name="Safronov P.F."/>
            <person name="Massung R.F."/>
            <person name="Loparev V.N."/>
            <person name="Knight J.C."/>
            <person name="Chizhikov V.E."/>
            <person name="Parsons J.M."/>
            <person name="Esposito J.J."/>
            <person name="Sosnovtsev S."/>
        </authorList>
    </citation>
    <scope>NUCLEOTIDE SEQUENCE [LARGE SCALE GENOMIC DNA]</scope>
    <source>
        <strain evidence="6">Garcia-1966</strain>
    </source>
</reference>
<dbReference type="InterPro" id="IPR002110">
    <property type="entry name" value="Ankyrin_rpt"/>
</dbReference>
<dbReference type="Proteomes" id="UP000111493">
    <property type="component" value="Segment"/>
</dbReference>
<gene>
    <name evidence="6" type="primary">B10L</name>
    <name evidence="3" type="ORF">VARV_BRZ66_39_009.4</name>
    <name evidence="4" type="ORF">VARV_NIG69_001_009.4</name>
    <name evidence="5" type="ORF">VARV_UNK52_but_009.4</name>
</gene>
<dbReference type="PROSITE" id="PS50088">
    <property type="entry name" value="ANK_REPEAT"/>
    <property type="match status" value="1"/>
</dbReference>
<evidence type="ECO:0000313" key="6">
    <source>
        <dbReference type="EMBL" id="CAB54605.1"/>
    </source>
</evidence>
<dbReference type="EMBL" id="U18338">
    <property type="protein sequence ID" value="AAA69350.1"/>
    <property type="molecule type" value="Genomic_DNA"/>
</dbReference>
<reference evidence="7 9" key="3">
    <citation type="journal article" date="2006" name="Science">
        <title>Genome sequence diversity and clues to the evolution of variola (smallpox) virus.</title>
        <authorList>
            <person name="Esposito J.J."/>
            <person name="Sammons S.A."/>
            <person name="Frace A.M."/>
            <person name="Osborne J.D."/>
            <person name="Olsen-Rasmussen M."/>
            <person name="Zhang M."/>
            <person name="Govil D."/>
            <person name="Damon I.K."/>
            <person name="Kline R."/>
            <person name="Laker M."/>
            <person name="Li Y."/>
            <person name="Smith G.L."/>
            <person name="Meyer H."/>
            <person name="LeDuc J.W."/>
            <person name="Wohlhueter R.M."/>
        </authorList>
    </citation>
    <scope>NUCLEOTIDE SEQUENCE [LARGE SCALE GENOMIC DNA]</scope>
    <source>
        <strain evidence="3">Brazil 1966</strain>
        <strain evidence="4">Niger 1969</strain>
        <strain evidence="5">United Kingdom 1952 Butler</strain>
        <strain evidence="7">Variola virus (isolate Human/Brazil/v66-39/1966)</strain>
    </source>
</reference>
<organism evidence="2">
    <name type="scientific">Variola virus</name>
    <dbReference type="NCBI Taxonomy" id="10255"/>
    <lineage>
        <taxon>Viruses</taxon>
        <taxon>Varidnaviria</taxon>
        <taxon>Bamfordvirae</taxon>
        <taxon>Nucleocytoviricota</taxon>
        <taxon>Pokkesviricetes</taxon>
        <taxon>Chitovirales</taxon>
        <taxon>Poxviridae</taxon>
        <taxon>Chordopoxvirinae</taxon>
        <taxon>Orthopoxvirus</taxon>
        <taxon>Orthopoxvirus variola</taxon>
    </lineage>
</organism>
<dbReference type="PIR" id="B72151">
    <property type="entry name" value="B72151"/>
</dbReference>
<evidence type="ECO:0000313" key="2">
    <source>
        <dbReference type="EMBL" id="AAA69350.1"/>
    </source>
</evidence>
<evidence type="ECO:0000313" key="9">
    <source>
        <dbReference type="Proteomes" id="UP000112873"/>
    </source>
</evidence>
<dbReference type="InterPro" id="IPR036770">
    <property type="entry name" value="Ankyrin_rpt-contain_sf"/>
</dbReference>
<accession>A0A1U8QW32</accession>
<organismHost>
    <name type="scientific">Homo sapiens</name>
    <name type="common">Human</name>
    <dbReference type="NCBI Taxonomy" id="9606"/>
</organismHost>
<accession>Q0NM50</accession>
<reference evidence="2" key="1">
    <citation type="journal article" date="1996" name="Virology">
        <title>Terminal region sequence variations in variola virus DNA.</title>
        <authorList>
            <person name="Massung R.F."/>
            <person name="Loparev V.N."/>
            <person name="Knight J.C."/>
            <person name="Totmenin A.V."/>
            <person name="Chizhikov V.E."/>
            <person name="Parsons J.M."/>
            <person name="Safronov P.F."/>
            <person name="Gutorov V.V."/>
            <person name="Shchelkunov S.N."/>
            <person name="Esposito J.J."/>
        </authorList>
    </citation>
    <scope>NUCLEOTIDE SEQUENCE</scope>
    <source>
        <strain evidence="2">Garcia-1966</strain>
    </source>
</reference>
<accession>Q76Q69</accession>
<dbReference type="Gene3D" id="1.25.40.20">
    <property type="entry name" value="Ankyrin repeat-containing domain"/>
    <property type="match status" value="1"/>
</dbReference>
<dbReference type="Pfam" id="PF00023">
    <property type="entry name" value="Ank"/>
    <property type="match status" value="1"/>
</dbReference>